<dbReference type="RefSeq" id="WP_253777889.1">
    <property type="nucleotide sequence ID" value="NZ_JAMTCK010000017.1"/>
</dbReference>
<feature type="transmembrane region" description="Helical" evidence="2">
    <location>
        <begin position="6"/>
        <end position="26"/>
    </location>
</feature>
<evidence type="ECO:0000313" key="3">
    <source>
        <dbReference type="EMBL" id="MCP2169263.1"/>
    </source>
</evidence>
<keyword evidence="4" id="KW-1185">Reference proteome</keyword>
<dbReference type="AlphaFoldDB" id="A0AAE3GKG9"/>
<reference evidence="3" key="1">
    <citation type="submission" date="2022-06" db="EMBL/GenBank/DDBJ databases">
        <title>Genomic Encyclopedia of Archaeal and Bacterial Type Strains, Phase II (KMG-II): from individual species to whole genera.</title>
        <authorList>
            <person name="Goeker M."/>
        </authorList>
    </citation>
    <scope>NUCLEOTIDE SEQUENCE</scope>
    <source>
        <strain evidence="3">DSM 43935</strain>
    </source>
</reference>
<accession>A0AAE3GKG9</accession>
<protein>
    <submittedName>
        <fullName evidence="3">Uncharacterized protein</fullName>
    </submittedName>
</protein>
<keyword evidence="1" id="KW-0175">Coiled coil</keyword>
<proteinExistence type="predicted"/>
<evidence type="ECO:0000313" key="4">
    <source>
        <dbReference type="Proteomes" id="UP001206128"/>
    </source>
</evidence>
<keyword evidence="2" id="KW-1133">Transmembrane helix</keyword>
<dbReference type="Proteomes" id="UP001206128">
    <property type="component" value="Unassembled WGS sequence"/>
</dbReference>
<comment type="caution">
    <text evidence="3">The sequence shown here is derived from an EMBL/GenBank/DDBJ whole genome shotgun (WGS) entry which is preliminary data.</text>
</comment>
<name>A0AAE3GKG9_9PSEU</name>
<keyword evidence="2" id="KW-0812">Transmembrane</keyword>
<sequence>MTSAVISISVVTLIVASITVSVVAFFNTQKHRADAKVLVEYRQLAERHAAGQQELRDQLAELNERLKAVETLLRSVD</sequence>
<evidence type="ECO:0000256" key="2">
    <source>
        <dbReference type="SAM" id="Phobius"/>
    </source>
</evidence>
<evidence type="ECO:0000256" key="1">
    <source>
        <dbReference type="SAM" id="Coils"/>
    </source>
</evidence>
<gene>
    <name evidence="3" type="ORF">LX83_006147</name>
</gene>
<organism evidence="3 4">
    <name type="scientific">Goodfellowiella coeruleoviolacea</name>
    <dbReference type="NCBI Taxonomy" id="334858"/>
    <lineage>
        <taxon>Bacteria</taxon>
        <taxon>Bacillati</taxon>
        <taxon>Actinomycetota</taxon>
        <taxon>Actinomycetes</taxon>
        <taxon>Pseudonocardiales</taxon>
        <taxon>Pseudonocardiaceae</taxon>
        <taxon>Goodfellowiella</taxon>
    </lineage>
</organism>
<feature type="coiled-coil region" evidence="1">
    <location>
        <begin position="45"/>
        <end position="72"/>
    </location>
</feature>
<keyword evidence="2" id="KW-0472">Membrane</keyword>
<dbReference type="EMBL" id="JAMTCK010000017">
    <property type="protein sequence ID" value="MCP2169263.1"/>
    <property type="molecule type" value="Genomic_DNA"/>
</dbReference>